<reference evidence="1" key="1">
    <citation type="submission" date="2023-04" db="EMBL/GenBank/DDBJ databases">
        <authorList>
            <consortium name="ELIXIR-Norway"/>
        </authorList>
    </citation>
    <scope>NUCLEOTIDE SEQUENCE [LARGE SCALE GENOMIC DNA]</scope>
</reference>
<gene>
    <name evidence="1" type="ORF">MRATA1EN1_LOCUS6542</name>
</gene>
<dbReference type="Proteomes" id="UP001176941">
    <property type="component" value="Chromosome 16"/>
</dbReference>
<sequence length="107" mass="12283">MEMELVESCCIIRALWQLKDRSVHREHFVLYKRRAEDKISSHLEVPHPPISSLRWCLNMSSVLVVQGETGSLRPQGTSGLFLQVAALSCFLQRRRKIRISTPNPLSL</sequence>
<organism evidence="1 2">
    <name type="scientific">Rangifer tarandus platyrhynchus</name>
    <name type="common">Svalbard reindeer</name>
    <dbReference type="NCBI Taxonomy" id="3082113"/>
    <lineage>
        <taxon>Eukaryota</taxon>
        <taxon>Metazoa</taxon>
        <taxon>Chordata</taxon>
        <taxon>Craniata</taxon>
        <taxon>Vertebrata</taxon>
        <taxon>Euteleostomi</taxon>
        <taxon>Mammalia</taxon>
        <taxon>Eutheria</taxon>
        <taxon>Laurasiatheria</taxon>
        <taxon>Artiodactyla</taxon>
        <taxon>Ruminantia</taxon>
        <taxon>Pecora</taxon>
        <taxon>Cervidae</taxon>
        <taxon>Odocoileinae</taxon>
        <taxon>Rangifer</taxon>
    </lineage>
</organism>
<evidence type="ECO:0000313" key="2">
    <source>
        <dbReference type="Proteomes" id="UP001176941"/>
    </source>
</evidence>
<accession>A0ABN8Y9C3</accession>
<name>A0ABN8Y9C3_RANTA</name>
<dbReference type="EMBL" id="OX459952">
    <property type="protein sequence ID" value="CAI9157580.1"/>
    <property type="molecule type" value="Genomic_DNA"/>
</dbReference>
<keyword evidence="2" id="KW-1185">Reference proteome</keyword>
<evidence type="ECO:0000313" key="1">
    <source>
        <dbReference type="EMBL" id="CAI9157580.1"/>
    </source>
</evidence>
<proteinExistence type="predicted"/>
<protein>
    <submittedName>
        <fullName evidence="1">Uncharacterized protein</fullName>
    </submittedName>
</protein>